<protein>
    <submittedName>
        <fullName evidence="1">Uncharacterized protein</fullName>
    </submittedName>
</protein>
<dbReference type="EMBL" id="JAZDWU010000001">
    <property type="protein sequence ID" value="KAL0015717.1"/>
    <property type="molecule type" value="Genomic_DNA"/>
</dbReference>
<sequence>MKTWVDVNGRSQFRFVFAKLSLRYVDDGYGELSEVDTDGGLCGSAARGLLSPPSRWWLPSPSWPSSFDSSFWVFNMGLWKARHSLKGLEFCIFSNNFV</sequence>
<comment type="caution">
    <text evidence="1">The sequence shown here is derived from an EMBL/GenBank/DDBJ whole genome shotgun (WGS) entry which is preliminary data.</text>
</comment>
<reference evidence="1 2" key="1">
    <citation type="submission" date="2024-01" db="EMBL/GenBank/DDBJ databases">
        <title>A telomere-to-telomere, gap-free genome of sweet tea (Lithocarpus litseifolius).</title>
        <authorList>
            <person name="Zhou J."/>
        </authorList>
    </citation>
    <scope>NUCLEOTIDE SEQUENCE [LARGE SCALE GENOMIC DNA]</scope>
    <source>
        <strain evidence="1">Zhou-2022a</strain>
        <tissue evidence="1">Leaf</tissue>
    </source>
</reference>
<keyword evidence="2" id="KW-1185">Reference proteome</keyword>
<accession>A0AAW2DYS0</accession>
<name>A0AAW2DYS0_9ROSI</name>
<evidence type="ECO:0000313" key="1">
    <source>
        <dbReference type="EMBL" id="KAL0015717.1"/>
    </source>
</evidence>
<evidence type="ECO:0000313" key="2">
    <source>
        <dbReference type="Proteomes" id="UP001459277"/>
    </source>
</evidence>
<gene>
    <name evidence="1" type="ORF">SO802_002786</name>
</gene>
<dbReference type="Proteomes" id="UP001459277">
    <property type="component" value="Unassembled WGS sequence"/>
</dbReference>
<dbReference type="AlphaFoldDB" id="A0AAW2DYS0"/>
<organism evidence="1 2">
    <name type="scientific">Lithocarpus litseifolius</name>
    <dbReference type="NCBI Taxonomy" id="425828"/>
    <lineage>
        <taxon>Eukaryota</taxon>
        <taxon>Viridiplantae</taxon>
        <taxon>Streptophyta</taxon>
        <taxon>Embryophyta</taxon>
        <taxon>Tracheophyta</taxon>
        <taxon>Spermatophyta</taxon>
        <taxon>Magnoliopsida</taxon>
        <taxon>eudicotyledons</taxon>
        <taxon>Gunneridae</taxon>
        <taxon>Pentapetalae</taxon>
        <taxon>rosids</taxon>
        <taxon>fabids</taxon>
        <taxon>Fagales</taxon>
        <taxon>Fagaceae</taxon>
        <taxon>Lithocarpus</taxon>
    </lineage>
</organism>
<proteinExistence type="predicted"/>